<comment type="caution">
    <text evidence="1">The sequence shown here is derived from an EMBL/GenBank/DDBJ whole genome shotgun (WGS) entry which is preliminary data.</text>
</comment>
<dbReference type="Proteomes" id="UP001204615">
    <property type="component" value="Unassembled WGS sequence"/>
</dbReference>
<name>A0ABT1FD76_9GAMM</name>
<dbReference type="RefSeq" id="WP_253567241.1">
    <property type="nucleotide sequence ID" value="NZ_JAMZEK010000003.1"/>
</dbReference>
<dbReference type="EMBL" id="JAMZEK010000003">
    <property type="protein sequence ID" value="MCP1375050.1"/>
    <property type="molecule type" value="Genomic_DNA"/>
</dbReference>
<evidence type="ECO:0008006" key="3">
    <source>
        <dbReference type="Google" id="ProtNLM"/>
    </source>
</evidence>
<keyword evidence="2" id="KW-1185">Reference proteome</keyword>
<gene>
    <name evidence="1" type="ORF">NC595_13435</name>
</gene>
<reference evidence="1 2" key="1">
    <citation type="submission" date="2022-06" db="EMBL/GenBank/DDBJ databases">
        <title>Dyella sp. Sa strain:Sa Genome sequencing.</title>
        <authorList>
            <person name="Park S."/>
        </authorList>
    </citation>
    <scope>NUCLEOTIDE SEQUENCE [LARGE SCALE GENOMIC DNA]</scope>
    <source>
        <strain evidence="1 2">Sa</strain>
    </source>
</reference>
<organism evidence="1 2">
    <name type="scientific">Dyella lutea</name>
    <dbReference type="NCBI Taxonomy" id="2950441"/>
    <lineage>
        <taxon>Bacteria</taxon>
        <taxon>Pseudomonadati</taxon>
        <taxon>Pseudomonadota</taxon>
        <taxon>Gammaproteobacteria</taxon>
        <taxon>Lysobacterales</taxon>
        <taxon>Rhodanobacteraceae</taxon>
        <taxon>Dyella</taxon>
    </lineage>
</organism>
<sequence>MMEGGRRLTEEELAEIGNHVNLTHGRLGECYSAFMLLKEIERTREVSPFMMDPNTRYGDFWREVRHCAISKAIIDIGALVDKRKDVASLCSLYRLCVKIHSTHCIQAKHCIDEVRDTWEKYRHKLIGHNDASRDVVMIEFSNEGFTIERMEEEIGKLGFAFNVLFAVFYGQIPPRFEDGLSQDAHFITVGEKVRFDTRSFLDAIAQHLPQMG</sequence>
<evidence type="ECO:0000313" key="2">
    <source>
        <dbReference type="Proteomes" id="UP001204615"/>
    </source>
</evidence>
<protein>
    <recommendedName>
        <fullName evidence="3">HEPN AbiU2-like domain-containing protein</fullName>
    </recommendedName>
</protein>
<proteinExistence type="predicted"/>
<accession>A0ABT1FD76</accession>
<evidence type="ECO:0000313" key="1">
    <source>
        <dbReference type="EMBL" id="MCP1375050.1"/>
    </source>
</evidence>